<organism evidence="1 2">
    <name type="scientific">Chloracidobacterium validum</name>
    <dbReference type="NCBI Taxonomy" id="2821543"/>
    <lineage>
        <taxon>Bacteria</taxon>
        <taxon>Pseudomonadati</taxon>
        <taxon>Acidobacteriota</taxon>
        <taxon>Terriglobia</taxon>
        <taxon>Terriglobales</taxon>
        <taxon>Acidobacteriaceae</taxon>
        <taxon>Chloracidobacterium</taxon>
    </lineage>
</organism>
<gene>
    <name evidence="1" type="ORF">J8C06_02010</name>
</gene>
<accession>A0ABX8BC73</accession>
<protein>
    <submittedName>
        <fullName evidence="1">Uncharacterized protein</fullName>
    </submittedName>
</protein>
<evidence type="ECO:0000313" key="2">
    <source>
        <dbReference type="Proteomes" id="UP000676506"/>
    </source>
</evidence>
<evidence type="ECO:0000313" key="1">
    <source>
        <dbReference type="EMBL" id="QUW03238.1"/>
    </source>
</evidence>
<reference evidence="1 2" key="1">
    <citation type="submission" date="2021-03" db="EMBL/GenBank/DDBJ databases">
        <title>Genomic and phenotypic characterization of Chloracidobacterium isolates provides evidence for multiple species.</title>
        <authorList>
            <person name="Saini M.K."/>
            <person name="Costas A.M.G."/>
            <person name="Tank M."/>
            <person name="Bryant D.A."/>
        </authorList>
    </citation>
    <scope>NUCLEOTIDE SEQUENCE [LARGE SCALE GENOMIC DNA]</scope>
    <source>
        <strain evidence="1 2">BV2-C</strain>
    </source>
</reference>
<dbReference type="EMBL" id="CP072648">
    <property type="protein sequence ID" value="QUW03238.1"/>
    <property type="molecule type" value="Genomic_DNA"/>
</dbReference>
<proteinExistence type="predicted"/>
<dbReference type="RefSeq" id="WP_211429129.1">
    <property type="nucleotide sequence ID" value="NZ_CP072648.1"/>
</dbReference>
<keyword evidence="2" id="KW-1185">Reference proteome</keyword>
<dbReference type="Proteomes" id="UP000676506">
    <property type="component" value="Chromosome 1"/>
</dbReference>
<sequence length="257" mass="27969">MTSPVQQLRRLPARPVGVVLEAIEQIRQARRDDWTLPLVSLFLTNGATIRGEYLSGHELGTAQASILLRTVQVAQSDASSPGFNAEPNDARPNDVRWNLGLDVTYIPVANISALTLHHTPDTIARLSFGAVRERSGEAPSRLELERRLRALTDWVRAEVGCDVTATIAWEAFPRGDTALLDLGALIADLRLVLGGFAADDLGRAALRESLQSIVVNVGEAAAVTLQSGELRYTVGLDGMETRLFDSQELRRVLAARL</sequence>
<name>A0ABX8BC73_9BACT</name>